<proteinExistence type="predicted"/>
<reference evidence="2 3" key="1">
    <citation type="journal article" date="2020" name="Nat. Food">
        <title>A phased Vanilla planifolia genome enables genetic improvement of flavour and production.</title>
        <authorList>
            <person name="Hasing T."/>
            <person name="Tang H."/>
            <person name="Brym M."/>
            <person name="Khazi F."/>
            <person name="Huang T."/>
            <person name="Chambers A.H."/>
        </authorList>
    </citation>
    <scope>NUCLEOTIDE SEQUENCE [LARGE SCALE GENOMIC DNA]</scope>
    <source>
        <tissue evidence="2">Leaf</tissue>
    </source>
</reference>
<dbReference type="EMBL" id="JADCNM010000007">
    <property type="protein sequence ID" value="KAG0475665.1"/>
    <property type="molecule type" value="Genomic_DNA"/>
</dbReference>
<comment type="caution">
    <text evidence="2">The sequence shown here is derived from an EMBL/GenBank/DDBJ whole genome shotgun (WGS) entry which is preliminary data.</text>
</comment>
<gene>
    <name evidence="2" type="ORF">HPP92_015351</name>
</gene>
<sequence>MLLRFLLVRVFVKCIFLLFLKGIQNIFIFIFSKYLSFLIKSLFCLGFTCFNNDTFHKIASPVSVLVRKKTNIDSMAKDFQTLVSRLSLAGFVVGYPFSLHGQHSVEAVQVRLFMEELRKTGKLDGLSYTYWDENYTSKCVEALLYPLNLHPIEHKTITDKFAAVGILQRYFQSPETLKKTEDYLLHAVKYVSIIL</sequence>
<keyword evidence="1" id="KW-0472">Membrane</keyword>
<dbReference type="GO" id="GO:0000967">
    <property type="term" value="P:rRNA 5'-end processing"/>
    <property type="evidence" value="ECO:0007669"/>
    <property type="project" value="TreeGrafter"/>
</dbReference>
<dbReference type="InterPro" id="IPR037027">
    <property type="entry name" value="YqgF/RNaseH-like_dom_sf"/>
</dbReference>
<evidence type="ECO:0000313" key="3">
    <source>
        <dbReference type="Proteomes" id="UP000639772"/>
    </source>
</evidence>
<keyword evidence="1" id="KW-0812">Transmembrane</keyword>
<dbReference type="Pfam" id="PF03652">
    <property type="entry name" value="RuvX"/>
    <property type="match status" value="1"/>
</dbReference>
<organism evidence="2 3">
    <name type="scientific">Vanilla planifolia</name>
    <name type="common">Vanilla</name>
    <dbReference type="NCBI Taxonomy" id="51239"/>
    <lineage>
        <taxon>Eukaryota</taxon>
        <taxon>Viridiplantae</taxon>
        <taxon>Streptophyta</taxon>
        <taxon>Embryophyta</taxon>
        <taxon>Tracheophyta</taxon>
        <taxon>Spermatophyta</taxon>
        <taxon>Magnoliopsida</taxon>
        <taxon>Liliopsida</taxon>
        <taxon>Asparagales</taxon>
        <taxon>Orchidaceae</taxon>
        <taxon>Vanilloideae</taxon>
        <taxon>Vanilleae</taxon>
        <taxon>Vanilla</taxon>
    </lineage>
</organism>
<keyword evidence="1" id="KW-1133">Transmembrane helix</keyword>
<evidence type="ECO:0000256" key="1">
    <source>
        <dbReference type="SAM" id="Phobius"/>
    </source>
</evidence>
<name>A0A835QSR6_VANPL</name>
<accession>A0A835QSR6</accession>
<feature type="transmembrane region" description="Helical" evidence="1">
    <location>
        <begin position="6"/>
        <end position="31"/>
    </location>
</feature>
<dbReference type="FunFam" id="3.30.420.140:FF:000008">
    <property type="entry name" value="Putative pre-16S rRNA nuclease"/>
    <property type="match status" value="1"/>
</dbReference>
<dbReference type="PANTHER" id="PTHR33317:SF1">
    <property type="entry name" value="POLYNUCLEOTIDYL TRANSFERASE, RIBONUCLEASE H-LIKE SUPERFAMILY PROTEIN"/>
    <property type="match status" value="1"/>
</dbReference>
<dbReference type="OrthoDB" id="10261669at2759"/>
<dbReference type="Gene3D" id="3.30.420.140">
    <property type="entry name" value="YqgF/RNase H-like domain"/>
    <property type="match status" value="1"/>
</dbReference>
<dbReference type="Proteomes" id="UP000639772">
    <property type="component" value="Chromosome 7"/>
</dbReference>
<evidence type="ECO:0000313" key="2">
    <source>
        <dbReference type="EMBL" id="KAG0475665.1"/>
    </source>
</evidence>
<dbReference type="PANTHER" id="PTHR33317">
    <property type="entry name" value="POLYNUCLEOTIDYL TRANSFERASE, RIBONUCLEASE H-LIKE SUPERFAMILY PROTEIN"/>
    <property type="match status" value="1"/>
</dbReference>
<dbReference type="AlphaFoldDB" id="A0A835QSR6"/>
<dbReference type="InterPro" id="IPR005227">
    <property type="entry name" value="YqgF"/>
</dbReference>
<protein>
    <submittedName>
        <fullName evidence="2">Uncharacterized protein</fullName>
    </submittedName>
</protein>
<dbReference type="SUPFAM" id="SSF53098">
    <property type="entry name" value="Ribonuclease H-like"/>
    <property type="match status" value="1"/>
</dbReference>
<dbReference type="InterPro" id="IPR012337">
    <property type="entry name" value="RNaseH-like_sf"/>
</dbReference>